<keyword evidence="2 4" id="KW-0472">Membrane</keyword>
<dbReference type="GO" id="GO:0009279">
    <property type="term" value="C:cell outer membrane"/>
    <property type="evidence" value="ECO:0007669"/>
    <property type="project" value="UniProtKB-SubCell"/>
</dbReference>
<dbReference type="SUPFAM" id="SSF103088">
    <property type="entry name" value="OmpA-like"/>
    <property type="match status" value="1"/>
</dbReference>
<protein>
    <recommendedName>
        <fullName evidence="6">OmpA-like domain-containing protein</fullName>
    </recommendedName>
</protein>
<dbReference type="PROSITE" id="PS51123">
    <property type="entry name" value="OMPA_2"/>
    <property type="match status" value="1"/>
</dbReference>
<dbReference type="AlphaFoldDB" id="A0A8J2Z8J9"/>
<proteinExistence type="predicted"/>
<organism evidence="7 8">
    <name type="scientific">Caldovatus sediminis</name>
    <dbReference type="NCBI Taxonomy" id="2041189"/>
    <lineage>
        <taxon>Bacteria</taxon>
        <taxon>Pseudomonadati</taxon>
        <taxon>Pseudomonadota</taxon>
        <taxon>Alphaproteobacteria</taxon>
        <taxon>Acetobacterales</taxon>
        <taxon>Roseomonadaceae</taxon>
        <taxon>Caldovatus</taxon>
    </lineage>
</organism>
<gene>
    <name evidence="7" type="ORF">GCM10010964_06490</name>
</gene>
<evidence type="ECO:0000259" key="6">
    <source>
        <dbReference type="PROSITE" id="PS51123"/>
    </source>
</evidence>
<feature type="region of interest" description="Disordered" evidence="5">
    <location>
        <begin position="50"/>
        <end position="116"/>
    </location>
</feature>
<comment type="caution">
    <text evidence="7">The sequence shown here is derived from an EMBL/GenBank/DDBJ whole genome shotgun (WGS) entry which is preliminary data.</text>
</comment>
<dbReference type="Pfam" id="PF00691">
    <property type="entry name" value="OmpA"/>
    <property type="match status" value="1"/>
</dbReference>
<accession>A0A8J2Z8J9</accession>
<evidence type="ECO:0000313" key="8">
    <source>
        <dbReference type="Proteomes" id="UP000597507"/>
    </source>
</evidence>
<sequence>MPRSLVVAGAAAAGLFLGTATFGTMMLLWAAPARAQSDPAALQLIERLRPPDGAPQTRGIRVPGAPAATPQDAAPAAAPAVGAPSASPAGRKDEPAGAPVIAAPARPSAPQWADTTAPAGVPAVSITVTFATGSARLTPAAEAALAPLGRALNSPDLAPYRFRIEGHTDTVGSPAMNQALSERRANAVRDYLIQRFNVDPARLEAVGLGQTQLLVPTGDNVPEARNRRVQVLNLGS</sequence>
<dbReference type="InterPro" id="IPR036737">
    <property type="entry name" value="OmpA-like_sf"/>
</dbReference>
<dbReference type="InterPro" id="IPR006664">
    <property type="entry name" value="OMP_bac"/>
</dbReference>
<dbReference type="PANTHER" id="PTHR30329">
    <property type="entry name" value="STATOR ELEMENT OF FLAGELLAR MOTOR COMPLEX"/>
    <property type="match status" value="1"/>
</dbReference>
<dbReference type="EMBL" id="BMKS01000002">
    <property type="protein sequence ID" value="GGG20986.1"/>
    <property type="molecule type" value="Genomic_DNA"/>
</dbReference>
<evidence type="ECO:0000256" key="3">
    <source>
        <dbReference type="ARBA" id="ARBA00023237"/>
    </source>
</evidence>
<dbReference type="Gene3D" id="3.30.1330.60">
    <property type="entry name" value="OmpA-like domain"/>
    <property type="match status" value="1"/>
</dbReference>
<feature type="domain" description="OmpA-like" evidence="6">
    <location>
        <begin position="117"/>
        <end position="236"/>
    </location>
</feature>
<evidence type="ECO:0000256" key="5">
    <source>
        <dbReference type="SAM" id="MobiDB-lite"/>
    </source>
</evidence>
<feature type="compositionally biased region" description="Low complexity" evidence="5">
    <location>
        <begin position="63"/>
        <end position="89"/>
    </location>
</feature>
<dbReference type="CDD" id="cd07185">
    <property type="entry name" value="OmpA_C-like"/>
    <property type="match status" value="1"/>
</dbReference>
<evidence type="ECO:0000256" key="2">
    <source>
        <dbReference type="ARBA" id="ARBA00023136"/>
    </source>
</evidence>
<reference evidence="7 8" key="1">
    <citation type="journal article" date="2014" name="Int. J. Syst. Evol. Microbiol.">
        <title>Complete genome sequence of Corynebacterium casei LMG S-19264T (=DSM 44701T), isolated from a smear-ripened cheese.</title>
        <authorList>
            <consortium name="US DOE Joint Genome Institute (JGI-PGF)"/>
            <person name="Walter F."/>
            <person name="Albersmeier A."/>
            <person name="Kalinowski J."/>
            <person name="Ruckert C."/>
        </authorList>
    </citation>
    <scope>NUCLEOTIDE SEQUENCE [LARGE SCALE GENOMIC DNA]</scope>
    <source>
        <strain evidence="7 8">CGMCC 1.16330</strain>
    </source>
</reference>
<dbReference type="PRINTS" id="PR01021">
    <property type="entry name" value="OMPADOMAIN"/>
</dbReference>
<dbReference type="Proteomes" id="UP000597507">
    <property type="component" value="Unassembled WGS sequence"/>
</dbReference>
<dbReference type="InterPro" id="IPR006665">
    <property type="entry name" value="OmpA-like"/>
</dbReference>
<comment type="subcellular location">
    <subcellularLocation>
        <location evidence="1">Cell outer membrane</location>
    </subcellularLocation>
</comment>
<dbReference type="InterPro" id="IPR050330">
    <property type="entry name" value="Bact_OuterMem_StrucFunc"/>
</dbReference>
<keyword evidence="3" id="KW-0998">Cell outer membrane</keyword>
<name>A0A8J2Z8J9_9PROT</name>
<dbReference type="PANTHER" id="PTHR30329:SF21">
    <property type="entry name" value="LIPOPROTEIN YIAD-RELATED"/>
    <property type="match status" value="1"/>
</dbReference>
<evidence type="ECO:0000256" key="1">
    <source>
        <dbReference type="ARBA" id="ARBA00004442"/>
    </source>
</evidence>
<evidence type="ECO:0000256" key="4">
    <source>
        <dbReference type="PROSITE-ProRule" id="PRU00473"/>
    </source>
</evidence>
<evidence type="ECO:0000313" key="7">
    <source>
        <dbReference type="EMBL" id="GGG20986.1"/>
    </source>
</evidence>
<keyword evidence="8" id="KW-1185">Reference proteome</keyword>